<dbReference type="CDD" id="cd09823">
    <property type="entry name" value="peroxinectin_like"/>
    <property type="match status" value="1"/>
</dbReference>
<dbReference type="SUPFAM" id="SSF48113">
    <property type="entry name" value="Heme-dependent peroxidases"/>
    <property type="match status" value="1"/>
</dbReference>
<dbReference type="PRINTS" id="PR00457">
    <property type="entry name" value="ANPEROXIDASE"/>
</dbReference>
<dbReference type="GO" id="GO:0004601">
    <property type="term" value="F:peroxidase activity"/>
    <property type="evidence" value="ECO:0007669"/>
    <property type="project" value="UniProtKB-KW"/>
</dbReference>
<feature type="binding site" description="axial binding residue" evidence="5">
    <location>
        <position position="451"/>
    </location>
    <ligand>
        <name>heme b</name>
        <dbReference type="ChEBI" id="CHEBI:60344"/>
    </ligand>
    <ligandPart>
        <name>Fe</name>
        <dbReference type="ChEBI" id="CHEBI:18248"/>
    </ligandPart>
</feature>
<evidence type="ECO:0000256" key="6">
    <source>
        <dbReference type="SAM" id="SignalP"/>
    </source>
</evidence>
<keyword evidence="3" id="KW-0560">Oxidoreductase</keyword>
<keyword evidence="8" id="KW-1185">Reference proteome</keyword>
<dbReference type="GO" id="GO:0006979">
    <property type="term" value="P:response to oxidative stress"/>
    <property type="evidence" value="ECO:0007669"/>
    <property type="project" value="InterPro"/>
</dbReference>
<evidence type="ECO:0000256" key="2">
    <source>
        <dbReference type="ARBA" id="ARBA00022525"/>
    </source>
</evidence>
<evidence type="ECO:0000256" key="1">
    <source>
        <dbReference type="ARBA" id="ARBA00004613"/>
    </source>
</evidence>
<feature type="signal peptide" evidence="6">
    <location>
        <begin position="1"/>
        <end position="20"/>
    </location>
</feature>
<dbReference type="Proteomes" id="UP000318571">
    <property type="component" value="Chromosome 6"/>
</dbReference>
<proteinExistence type="predicted"/>
<evidence type="ECO:0000313" key="7">
    <source>
        <dbReference type="EMBL" id="TRY80149.1"/>
    </source>
</evidence>
<keyword evidence="5" id="KW-0349">Heme</keyword>
<dbReference type="EMBL" id="VCGU01000002">
    <property type="protein sequence ID" value="TRY80149.1"/>
    <property type="molecule type" value="Genomic_DNA"/>
</dbReference>
<evidence type="ECO:0008006" key="9">
    <source>
        <dbReference type="Google" id="ProtNLM"/>
    </source>
</evidence>
<dbReference type="PANTHER" id="PTHR11475:SF143">
    <property type="entry name" value="PUTATIVE-RELATED"/>
    <property type="match status" value="1"/>
</dbReference>
<evidence type="ECO:0000256" key="3">
    <source>
        <dbReference type="ARBA" id="ARBA00022559"/>
    </source>
</evidence>
<gene>
    <name evidence="7" type="ORF">TCAL_14778</name>
</gene>
<evidence type="ECO:0000256" key="5">
    <source>
        <dbReference type="PIRSR" id="PIRSR619791-2"/>
    </source>
</evidence>
<dbReference type="Gene3D" id="1.10.640.10">
    <property type="entry name" value="Haem peroxidase domain superfamily, animal type"/>
    <property type="match status" value="1"/>
</dbReference>
<keyword evidence="4 6" id="KW-0732">Signal</keyword>
<comment type="caution">
    <text evidence="7">The sequence shown here is derived from an EMBL/GenBank/DDBJ whole genome shotgun (WGS) entry which is preliminary data.</text>
</comment>
<protein>
    <recommendedName>
        <fullName evidence="9">Peroxidase</fullName>
    </recommendedName>
</protein>
<dbReference type="Pfam" id="PF03098">
    <property type="entry name" value="An_peroxidase"/>
    <property type="match status" value="1"/>
</dbReference>
<dbReference type="InterPro" id="IPR019791">
    <property type="entry name" value="Haem_peroxidase_animal"/>
</dbReference>
<dbReference type="FunFam" id="1.10.640.10:FF:000003">
    <property type="entry name" value="chorion peroxidase"/>
    <property type="match status" value="1"/>
</dbReference>
<organism evidence="7 8">
    <name type="scientific">Tigriopus californicus</name>
    <name type="common">Marine copepod</name>
    <dbReference type="NCBI Taxonomy" id="6832"/>
    <lineage>
        <taxon>Eukaryota</taxon>
        <taxon>Metazoa</taxon>
        <taxon>Ecdysozoa</taxon>
        <taxon>Arthropoda</taxon>
        <taxon>Crustacea</taxon>
        <taxon>Multicrustacea</taxon>
        <taxon>Hexanauplia</taxon>
        <taxon>Copepoda</taxon>
        <taxon>Harpacticoida</taxon>
        <taxon>Harpacticidae</taxon>
        <taxon>Tigriopus</taxon>
    </lineage>
</organism>
<dbReference type="OrthoDB" id="6505174at2759"/>
<dbReference type="OMA" id="IECCTEE"/>
<dbReference type="PANTHER" id="PTHR11475">
    <property type="entry name" value="OXIDASE/PEROXIDASE"/>
    <property type="match status" value="1"/>
</dbReference>
<reference evidence="7 8" key="1">
    <citation type="journal article" date="2018" name="Nat. Ecol. Evol.">
        <title>Genomic signatures of mitonuclear coevolution across populations of Tigriopus californicus.</title>
        <authorList>
            <person name="Barreto F.S."/>
            <person name="Watson E.T."/>
            <person name="Lima T.G."/>
            <person name="Willett C.S."/>
            <person name="Edmands S."/>
            <person name="Li W."/>
            <person name="Burton R.S."/>
        </authorList>
    </citation>
    <scope>NUCLEOTIDE SEQUENCE [LARGE SCALE GENOMIC DNA]</scope>
    <source>
        <strain evidence="7 8">San Diego</strain>
    </source>
</reference>
<evidence type="ECO:0000256" key="4">
    <source>
        <dbReference type="ARBA" id="ARBA00022729"/>
    </source>
</evidence>
<keyword evidence="5" id="KW-0479">Metal-binding</keyword>
<comment type="subcellular location">
    <subcellularLocation>
        <location evidence="1">Secreted</location>
    </subcellularLocation>
</comment>
<dbReference type="InterPro" id="IPR010255">
    <property type="entry name" value="Haem_peroxidase_sf"/>
</dbReference>
<dbReference type="GO" id="GO:0020037">
    <property type="term" value="F:heme binding"/>
    <property type="evidence" value="ECO:0007669"/>
    <property type="project" value="InterPro"/>
</dbReference>
<accession>A0A553PR45</accession>
<dbReference type="GO" id="GO:0046872">
    <property type="term" value="F:metal ion binding"/>
    <property type="evidence" value="ECO:0007669"/>
    <property type="project" value="UniProtKB-KW"/>
</dbReference>
<dbReference type="PROSITE" id="PS50292">
    <property type="entry name" value="PEROXIDASE_3"/>
    <property type="match status" value="1"/>
</dbReference>
<dbReference type="GO" id="GO:0005576">
    <property type="term" value="C:extracellular region"/>
    <property type="evidence" value="ECO:0007669"/>
    <property type="project" value="UniProtKB-SubCell"/>
</dbReference>
<keyword evidence="5" id="KW-0408">Iron</keyword>
<dbReference type="AlphaFoldDB" id="A0A553PR45"/>
<name>A0A553PR45_TIGCA</name>
<sequence>MNALYLYTILTSLLVSKVKSFDNLDEIIRNEDKNLIHSYKNPLTPSKRSTPWSRSMDMETTLIRNILTTLDHGPNEINATEIMNVIQERLHHFSNRSKRQTENDPSFTFVCSHQKFQPKIRCDPKYPFRSINGQCNNLIQPDWGSINQPMERLVPNAYGDGIGVPRGGLSSSKRPSQFARPETSCLKVNHGSPLPNPRLISTTFHPDSKEDSGTNTLMVMQFGQYLDHDITFTVESFHQRDCCEDPSQRECFPIYIPAQDPFFGPGKANRRTCINFARSTHHCPIPSKPVEQMNTLTAFVDASHTYGSFQAEAEKLRTFVHGLLRTSRRSLQGKEMLPVDSEGHFFSGDIRGTEMPGLASVHTMFIREHNRIARELGDLNPRFSDEELFQRTRQIVVAQWQNIVYGEYLPIILGPRLIAKFRLGMGRSKYNPKTNPTITNAFATAAFRFGHSQIQSLIQMMSGLGNVTKTYRLRDHFFDMSNYLENNGEGMEQLLQGMISQKAAEDDRFVTGDVTNFLFPGIDLVARNVQRGRDHGLPGYNRYRDLCGLEKACSWIEVPSGMSQENWKRLSQIYASPNDIDLFVAGLAENNLDGGAVGPTFACILARQFQNLKFGDRFFFSHIPGKDVTNHLSPAQFKAIRRRTLRDILCQNTNIPLAQENLFKANQRVFSCRHINKLDLRLFSL</sequence>
<keyword evidence="2" id="KW-0964">Secreted</keyword>
<evidence type="ECO:0000313" key="8">
    <source>
        <dbReference type="Proteomes" id="UP000318571"/>
    </source>
</evidence>
<feature type="chain" id="PRO_5021797893" description="Peroxidase" evidence="6">
    <location>
        <begin position="21"/>
        <end position="685"/>
    </location>
</feature>
<dbReference type="InterPro" id="IPR037120">
    <property type="entry name" value="Haem_peroxidase_sf_animal"/>
</dbReference>
<keyword evidence="3" id="KW-0575">Peroxidase</keyword>